<reference evidence="9 10" key="1">
    <citation type="journal article" date="2023" name="Sci. Data">
        <title>Genome assembly of the Korean intertidal mud-creeper Batillaria attramentaria.</title>
        <authorList>
            <person name="Patra A.K."/>
            <person name="Ho P.T."/>
            <person name="Jun S."/>
            <person name="Lee S.J."/>
            <person name="Kim Y."/>
            <person name="Won Y.J."/>
        </authorList>
    </citation>
    <scope>NUCLEOTIDE SEQUENCE [LARGE SCALE GENOMIC DNA]</scope>
    <source>
        <strain evidence="9">Wonlab-2016</strain>
    </source>
</reference>
<feature type="compositionally biased region" description="Basic and acidic residues" evidence="7">
    <location>
        <begin position="884"/>
        <end position="893"/>
    </location>
</feature>
<protein>
    <recommendedName>
        <fullName evidence="8">AXH domain-containing protein</fullName>
    </recommendedName>
</protein>
<feature type="compositionally biased region" description="Gly residues" evidence="7">
    <location>
        <begin position="913"/>
        <end position="925"/>
    </location>
</feature>
<feature type="compositionally biased region" description="Low complexity" evidence="7">
    <location>
        <begin position="386"/>
        <end position="399"/>
    </location>
</feature>
<feature type="region of interest" description="Disordered" evidence="7">
    <location>
        <begin position="386"/>
        <end position="408"/>
    </location>
</feature>
<dbReference type="SUPFAM" id="SSF102031">
    <property type="entry name" value="AXH domain"/>
    <property type="match status" value="1"/>
</dbReference>
<dbReference type="EMBL" id="JACVVK020000009">
    <property type="protein sequence ID" value="KAK7505763.1"/>
    <property type="molecule type" value="Genomic_DNA"/>
</dbReference>
<dbReference type="Gene3D" id="2.170.16.10">
    <property type="entry name" value="Hedgehog/Intein (Hint) domain"/>
    <property type="match status" value="1"/>
</dbReference>
<evidence type="ECO:0000259" key="8">
    <source>
        <dbReference type="PROSITE" id="PS51148"/>
    </source>
</evidence>
<keyword evidence="2" id="KW-0678">Repressor</keyword>
<keyword evidence="10" id="KW-1185">Reference proteome</keyword>
<feature type="compositionally biased region" description="Basic and acidic residues" evidence="7">
    <location>
        <begin position="987"/>
        <end position="1007"/>
    </location>
</feature>
<dbReference type="PANTHER" id="PTHR13392">
    <property type="entry name" value="ATAXIN 1"/>
    <property type="match status" value="1"/>
</dbReference>
<feature type="compositionally biased region" description="Basic and acidic residues" evidence="7">
    <location>
        <begin position="589"/>
        <end position="603"/>
    </location>
</feature>
<evidence type="ECO:0000256" key="2">
    <source>
        <dbReference type="ARBA" id="ARBA00022491"/>
    </source>
</evidence>
<comment type="subcellular location">
    <subcellularLocation>
        <location evidence="1">Nucleus</location>
    </subcellularLocation>
</comment>
<name>A0ABD0M250_9CAEN</name>
<dbReference type="AlphaFoldDB" id="A0ABD0M250"/>
<dbReference type="GO" id="GO:0003677">
    <property type="term" value="F:DNA binding"/>
    <property type="evidence" value="ECO:0007669"/>
    <property type="project" value="UniProtKB-KW"/>
</dbReference>
<dbReference type="InterPro" id="IPR036096">
    <property type="entry name" value="Ataxin_AXH_dom_sf"/>
</dbReference>
<dbReference type="GO" id="GO:0005634">
    <property type="term" value="C:nucleus"/>
    <property type="evidence" value="ECO:0007669"/>
    <property type="project" value="UniProtKB-SubCell"/>
</dbReference>
<evidence type="ECO:0000256" key="3">
    <source>
        <dbReference type="ARBA" id="ARBA00023015"/>
    </source>
</evidence>
<evidence type="ECO:0000256" key="1">
    <source>
        <dbReference type="ARBA" id="ARBA00004123"/>
    </source>
</evidence>
<keyword evidence="3" id="KW-0805">Transcription regulation</keyword>
<feature type="compositionally biased region" description="Polar residues" evidence="7">
    <location>
        <begin position="344"/>
        <end position="358"/>
    </location>
</feature>
<dbReference type="PANTHER" id="PTHR13392:SF13">
    <property type="entry name" value="AXH DOMAIN-CONTAINING PROTEIN"/>
    <property type="match status" value="1"/>
</dbReference>
<feature type="compositionally biased region" description="Basic and acidic residues" evidence="7">
    <location>
        <begin position="531"/>
        <end position="550"/>
    </location>
</feature>
<sequence>MLPGNRKWLSAEAEFSYYLTNAMPLSIGRCFSNTINRNARYGCCTRRLRDDECKQVPRHFTFCCAFILGCAMSGKSRRPNGGEDYPPGTSSLMLVSSADHTHWPVSSKPMASLHNPSVEGQSLLCTETLPSSTPPADDAQLPAHASINNIHVTASSWTKAHQSQLPTKDVQFALIVPETFLASHPHVLARVPLVSTGEDGHGASGAVLTVGADISVQDGSRSGGSVGQLLTGQTVYREVSLIQGSAPPAASNSTINGIDGQRLVSSSAILLPALTTRDNHEHLTHLAEVAVRQKPVPSSSSPSTSQQQSPQSPPATLDSPVSEGMHSGRPGTGSGHTQGQGHPPSSTSQDTHHPQTMLSAGASAGPSAGMGVGVFRGSLTHGEPVSRVLSVGSGSSQYGSGSGGNGSSSVSPYSLYNVPGQSSPMTSISPYSTFFHQYPSTHYSPAASLVASGRYPHIESYSAVLASMGSHVQHGGHAGHASPHSQVSGRPPFIPGNLGQYPHRSMSSSSSPGPGPSSTHSPPGAAPSYSARERESLLQQSRERERDRSPQHHLSPLSVSDTHPDDKSLLHSPGLSFAHRGSPGALLKESPKGDPRDPRDPFHKLPSGKEGSLKHRILTRPPDIPLEAAYPESKLRSQAVKNEEDAPAKRTKYGMGPAASASSPPDPHVFMVPHALGPGPPGSHYSHDRISRSSPSTHPSSAAATSSAASSLYPPRTSPPGSGSSPTAPGLPSHLHYPPHFIKGSIIQLANGDLKRVEDLQTDDFVSSAQVSADLKVDSSTVVRIEEHPELGTATLGFSVGEHRVQVTVEATLEHPFFVFGQGWSSCSTDRTLQRYGLECHKLSVGDVCISLTHKDVTLRAAEIVSQQQQQASSECSRVLAAESSKDSQHVDAEGSGNGGKIRHGQKDEPRGSGHGQVQGNGIGGSSVSDTSSGSGGVGEMSKSGEGSGSGGQSSGQMAPPSPTDSQSSPTDTRPPRKRRWSAPESDVEKEKLELEKQNSDPSQKQD</sequence>
<evidence type="ECO:0000313" key="10">
    <source>
        <dbReference type="Proteomes" id="UP001519460"/>
    </source>
</evidence>
<dbReference type="Pfam" id="PF08517">
    <property type="entry name" value="AXH"/>
    <property type="match status" value="1"/>
</dbReference>
<evidence type="ECO:0000256" key="7">
    <source>
        <dbReference type="SAM" id="MobiDB-lite"/>
    </source>
</evidence>
<evidence type="ECO:0000313" key="9">
    <source>
        <dbReference type="EMBL" id="KAK7505763.1"/>
    </source>
</evidence>
<feature type="domain" description="AXH" evidence="8">
    <location>
        <begin position="729"/>
        <end position="860"/>
    </location>
</feature>
<feature type="compositionally biased region" description="Low complexity" evidence="7">
    <location>
        <begin position="692"/>
        <end position="733"/>
    </location>
</feature>
<feature type="region of interest" description="Disordered" evidence="7">
    <location>
        <begin position="292"/>
        <end position="365"/>
    </location>
</feature>
<proteinExistence type="predicted"/>
<organism evidence="9 10">
    <name type="scientific">Batillaria attramentaria</name>
    <dbReference type="NCBI Taxonomy" id="370345"/>
    <lineage>
        <taxon>Eukaryota</taxon>
        <taxon>Metazoa</taxon>
        <taxon>Spiralia</taxon>
        <taxon>Lophotrochozoa</taxon>
        <taxon>Mollusca</taxon>
        <taxon>Gastropoda</taxon>
        <taxon>Caenogastropoda</taxon>
        <taxon>Sorbeoconcha</taxon>
        <taxon>Cerithioidea</taxon>
        <taxon>Batillariidae</taxon>
        <taxon>Batillaria</taxon>
    </lineage>
</organism>
<dbReference type="PROSITE" id="PS51148">
    <property type="entry name" value="AXH"/>
    <property type="match status" value="1"/>
</dbReference>
<evidence type="ECO:0000256" key="6">
    <source>
        <dbReference type="ARBA" id="ARBA00023242"/>
    </source>
</evidence>
<evidence type="ECO:0000256" key="4">
    <source>
        <dbReference type="ARBA" id="ARBA00023125"/>
    </source>
</evidence>
<dbReference type="Proteomes" id="UP001519460">
    <property type="component" value="Unassembled WGS sequence"/>
</dbReference>
<accession>A0ABD0M250</accession>
<feature type="region of interest" description="Disordered" evidence="7">
    <location>
        <begin position="876"/>
        <end position="1007"/>
    </location>
</feature>
<feature type="compositionally biased region" description="Low complexity" evidence="7">
    <location>
        <begin position="297"/>
        <end position="310"/>
    </location>
</feature>
<evidence type="ECO:0000256" key="5">
    <source>
        <dbReference type="ARBA" id="ARBA00023163"/>
    </source>
</evidence>
<feature type="compositionally biased region" description="Low complexity" evidence="7">
    <location>
        <begin position="505"/>
        <end position="528"/>
    </location>
</feature>
<comment type="caution">
    <text evidence="9">The sequence shown here is derived from an EMBL/GenBank/DDBJ whole genome shotgun (WGS) entry which is preliminary data.</text>
</comment>
<keyword evidence="6" id="KW-0539">Nucleus</keyword>
<dbReference type="InterPro" id="IPR003652">
    <property type="entry name" value="Ataxin_AXH_dom"/>
</dbReference>
<gene>
    <name evidence="9" type="ORF">BaRGS_00003034</name>
</gene>
<keyword evidence="5" id="KW-0804">Transcription</keyword>
<keyword evidence="4" id="KW-0238">DNA-binding</keyword>
<dbReference type="InterPro" id="IPR043404">
    <property type="entry name" value="ATAXIN1-like"/>
</dbReference>
<feature type="region of interest" description="Disordered" evidence="7">
    <location>
        <begin position="472"/>
        <end position="735"/>
    </location>
</feature>
<dbReference type="SMART" id="SM00536">
    <property type="entry name" value="AXH"/>
    <property type="match status" value="1"/>
</dbReference>